<dbReference type="GO" id="GO:0003700">
    <property type="term" value="F:DNA-binding transcription factor activity"/>
    <property type="evidence" value="ECO:0007669"/>
    <property type="project" value="InterPro"/>
</dbReference>
<dbReference type="SUPFAM" id="SSF52172">
    <property type="entry name" value="CheY-like"/>
    <property type="match status" value="1"/>
</dbReference>
<accession>A0A9X2B686</accession>
<dbReference type="InterPro" id="IPR018060">
    <property type="entry name" value="HTH_AraC"/>
</dbReference>
<dbReference type="Proteomes" id="UP001139347">
    <property type="component" value="Unassembled WGS sequence"/>
</dbReference>
<feature type="domain" description="HTH araC/xylS-type" evidence="5">
    <location>
        <begin position="412"/>
        <end position="510"/>
    </location>
</feature>
<keyword evidence="3" id="KW-0804">Transcription</keyword>
<keyword evidence="2" id="KW-0238">DNA-binding</keyword>
<keyword evidence="8" id="KW-1185">Reference proteome</keyword>
<proteinExistence type="predicted"/>
<evidence type="ECO:0000259" key="6">
    <source>
        <dbReference type="PROSITE" id="PS50110"/>
    </source>
</evidence>
<organism evidence="7 8">
    <name type="scientific">Paenibacillus mangrovi</name>
    <dbReference type="NCBI Taxonomy" id="2931978"/>
    <lineage>
        <taxon>Bacteria</taxon>
        <taxon>Bacillati</taxon>
        <taxon>Bacillota</taxon>
        <taxon>Bacilli</taxon>
        <taxon>Bacillales</taxon>
        <taxon>Paenibacillaceae</taxon>
        <taxon>Paenibacillus</taxon>
    </lineage>
</organism>
<feature type="modified residue" description="4-aspartylphosphate" evidence="4">
    <location>
        <position position="51"/>
    </location>
</feature>
<evidence type="ECO:0000256" key="2">
    <source>
        <dbReference type="ARBA" id="ARBA00023125"/>
    </source>
</evidence>
<dbReference type="AlphaFoldDB" id="A0A9X2B686"/>
<keyword evidence="4" id="KW-0597">Phosphoprotein</keyword>
<dbReference type="InterPro" id="IPR001789">
    <property type="entry name" value="Sig_transdc_resp-reg_receiver"/>
</dbReference>
<dbReference type="PANTHER" id="PTHR43280">
    <property type="entry name" value="ARAC-FAMILY TRANSCRIPTIONAL REGULATOR"/>
    <property type="match status" value="1"/>
</dbReference>
<dbReference type="PROSITE" id="PS01124">
    <property type="entry name" value="HTH_ARAC_FAMILY_2"/>
    <property type="match status" value="1"/>
</dbReference>
<dbReference type="Gene3D" id="1.10.10.60">
    <property type="entry name" value="Homeodomain-like"/>
    <property type="match status" value="2"/>
</dbReference>
<protein>
    <submittedName>
        <fullName evidence="7">Response regulator</fullName>
    </submittedName>
</protein>
<feature type="domain" description="Response regulatory" evidence="6">
    <location>
        <begin position="2"/>
        <end position="116"/>
    </location>
</feature>
<evidence type="ECO:0000256" key="4">
    <source>
        <dbReference type="PROSITE-ProRule" id="PRU00169"/>
    </source>
</evidence>
<dbReference type="InterPro" id="IPR011006">
    <property type="entry name" value="CheY-like_superfamily"/>
</dbReference>
<evidence type="ECO:0000313" key="7">
    <source>
        <dbReference type="EMBL" id="MCJ8013532.1"/>
    </source>
</evidence>
<dbReference type="GO" id="GO:0043565">
    <property type="term" value="F:sequence-specific DNA binding"/>
    <property type="evidence" value="ECO:0007669"/>
    <property type="project" value="InterPro"/>
</dbReference>
<dbReference type="PROSITE" id="PS00041">
    <property type="entry name" value="HTH_ARAC_FAMILY_1"/>
    <property type="match status" value="1"/>
</dbReference>
<sequence length="512" mass="60425">MKILIVDDEISMRRHLKFMLQDVGFDIYEAGNGQEALQLLEDKPIDIMLTDIRMPVLDGIELIKEARVHFPKVWSIVLSNYAEFESAQLAMRYGAKNYVLKATVEKETLISELKMTYRERRVELEKINSLNSNEMKMLLNSLFHEGLYQHMNMNELRKRAEKLQIDFFQHEIPASYFAFLEIDQFFIWSQERFSGQTDLAVFSVMNIVSEKIKTYDVRNEIIHLANGKFVMLHIGERDASRHMEICKDIQQNLKAYLKLDASSLANYSFSSFEGLFAAIKAHIEDFDRLFYEDDAIILCQETTGTVRSDLDLYGFFQKIDSELTESFQSNQLYSWIESFFKLFIYLRRSPQVIKEDLRFLTAFLEKKGYMVTDELKRRIEKGQMNRLHQYKQLFHEWLQKLQLLGGQREEIIQALQYIHENYQQKISLDELSSAVHLSRSHLSKLFKDQLGVAVTEYVEAYRMKQARLLLRTTPLSIAEIGEQVGIPDIFYFSKMYKRFYQVNPSQDRNNRL</sequence>
<dbReference type="GO" id="GO:0000160">
    <property type="term" value="P:phosphorelay signal transduction system"/>
    <property type="evidence" value="ECO:0007669"/>
    <property type="project" value="InterPro"/>
</dbReference>
<keyword evidence="1" id="KW-0805">Transcription regulation</keyword>
<evidence type="ECO:0000313" key="8">
    <source>
        <dbReference type="Proteomes" id="UP001139347"/>
    </source>
</evidence>
<dbReference type="Pfam" id="PF12833">
    <property type="entry name" value="HTH_18"/>
    <property type="match status" value="1"/>
</dbReference>
<name>A0A9X2B686_9BACL</name>
<dbReference type="SUPFAM" id="SSF46689">
    <property type="entry name" value="Homeodomain-like"/>
    <property type="match status" value="2"/>
</dbReference>
<evidence type="ECO:0000256" key="1">
    <source>
        <dbReference type="ARBA" id="ARBA00023015"/>
    </source>
</evidence>
<reference evidence="7" key="1">
    <citation type="submission" date="2022-04" db="EMBL/GenBank/DDBJ databases">
        <title>Paenibacillus mangrovi sp. nov., a novel endophytic bacterium isolated from bark of Kandelia candel.</title>
        <authorList>
            <person name="Tuo L."/>
        </authorList>
    </citation>
    <scope>NUCLEOTIDE SEQUENCE</scope>
    <source>
        <strain evidence="7">KQZ6P-2</strain>
    </source>
</reference>
<dbReference type="PANTHER" id="PTHR43280:SF2">
    <property type="entry name" value="HTH-TYPE TRANSCRIPTIONAL REGULATOR EXSA"/>
    <property type="match status" value="1"/>
</dbReference>
<evidence type="ECO:0000259" key="5">
    <source>
        <dbReference type="PROSITE" id="PS01124"/>
    </source>
</evidence>
<dbReference type="CDD" id="cd17536">
    <property type="entry name" value="REC_YesN-like"/>
    <property type="match status" value="1"/>
</dbReference>
<comment type="caution">
    <text evidence="7">The sequence shown here is derived from an EMBL/GenBank/DDBJ whole genome shotgun (WGS) entry which is preliminary data.</text>
</comment>
<dbReference type="RefSeq" id="WP_244727090.1">
    <property type="nucleotide sequence ID" value="NZ_JALIRP010000007.1"/>
</dbReference>
<dbReference type="Gene3D" id="3.40.50.2300">
    <property type="match status" value="1"/>
</dbReference>
<dbReference type="PROSITE" id="PS50110">
    <property type="entry name" value="RESPONSE_REGULATORY"/>
    <property type="match status" value="1"/>
</dbReference>
<dbReference type="InterPro" id="IPR018062">
    <property type="entry name" value="HTH_AraC-typ_CS"/>
</dbReference>
<dbReference type="EMBL" id="JALIRP010000007">
    <property type="protein sequence ID" value="MCJ8013532.1"/>
    <property type="molecule type" value="Genomic_DNA"/>
</dbReference>
<dbReference type="SMART" id="SM00342">
    <property type="entry name" value="HTH_ARAC"/>
    <property type="match status" value="1"/>
</dbReference>
<dbReference type="InterPro" id="IPR009057">
    <property type="entry name" value="Homeodomain-like_sf"/>
</dbReference>
<dbReference type="Pfam" id="PF00072">
    <property type="entry name" value="Response_reg"/>
    <property type="match status" value="1"/>
</dbReference>
<evidence type="ECO:0000256" key="3">
    <source>
        <dbReference type="ARBA" id="ARBA00023163"/>
    </source>
</evidence>
<dbReference type="SMART" id="SM00448">
    <property type="entry name" value="REC"/>
    <property type="match status" value="1"/>
</dbReference>
<gene>
    <name evidence="7" type="ORF">MUG84_17555</name>
</gene>